<dbReference type="InterPro" id="IPR005114">
    <property type="entry name" value="Helicase_assoc"/>
</dbReference>
<name>A0A1E7FYQ0_9STRA</name>
<dbReference type="InParanoid" id="A0A1E7FYQ0"/>
<feature type="region of interest" description="Disordered" evidence="1">
    <location>
        <begin position="85"/>
        <end position="108"/>
    </location>
</feature>
<dbReference type="PANTHER" id="PTHR33418:SF1">
    <property type="entry name" value="HELICASE-ASSOCIATED DOMAIN-CONTAINING PROTEIN"/>
    <property type="match status" value="1"/>
</dbReference>
<dbReference type="Gene3D" id="6.10.140.530">
    <property type="match status" value="2"/>
</dbReference>
<keyword evidence="4" id="KW-1185">Reference proteome</keyword>
<dbReference type="OrthoDB" id="70932at2759"/>
<dbReference type="AlphaFoldDB" id="A0A1E7FYQ0"/>
<feature type="compositionally biased region" description="Basic and acidic residues" evidence="1">
    <location>
        <begin position="85"/>
        <end position="97"/>
    </location>
</feature>
<dbReference type="PANTHER" id="PTHR33418">
    <property type="entry name" value="HELICASE-ASSOCIATED"/>
    <property type="match status" value="1"/>
</dbReference>
<organism evidence="3 4">
    <name type="scientific">Fragilariopsis cylindrus CCMP1102</name>
    <dbReference type="NCBI Taxonomy" id="635003"/>
    <lineage>
        <taxon>Eukaryota</taxon>
        <taxon>Sar</taxon>
        <taxon>Stramenopiles</taxon>
        <taxon>Ochrophyta</taxon>
        <taxon>Bacillariophyta</taxon>
        <taxon>Bacillariophyceae</taxon>
        <taxon>Bacillariophycidae</taxon>
        <taxon>Bacillariales</taxon>
        <taxon>Bacillariaceae</taxon>
        <taxon>Fragilariopsis</taxon>
    </lineage>
</organism>
<dbReference type="Proteomes" id="UP000095751">
    <property type="component" value="Unassembled WGS sequence"/>
</dbReference>
<accession>A0A1E7FYQ0</accession>
<feature type="domain" description="Helicase-associated" evidence="2">
    <location>
        <begin position="231"/>
        <end position="290"/>
    </location>
</feature>
<evidence type="ECO:0000256" key="1">
    <source>
        <dbReference type="SAM" id="MobiDB-lite"/>
    </source>
</evidence>
<evidence type="ECO:0000313" key="4">
    <source>
        <dbReference type="Proteomes" id="UP000095751"/>
    </source>
</evidence>
<evidence type="ECO:0000313" key="3">
    <source>
        <dbReference type="EMBL" id="OEU23268.1"/>
    </source>
</evidence>
<protein>
    <recommendedName>
        <fullName evidence="2">Helicase-associated domain-containing protein</fullName>
    </recommendedName>
</protein>
<reference evidence="3 4" key="1">
    <citation type="submission" date="2016-09" db="EMBL/GenBank/DDBJ databases">
        <title>Extensive genetic diversity and differential bi-allelic expression allows diatom success in the polar Southern Ocean.</title>
        <authorList>
            <consortium name="DOE Joint Genome Institute"/>
            <person name="Mock T."/>
            <person name="Otillar R.P."/>
            <person name="Strauss J."/>
            <person name="Dupont C."/>
            <person name="Frickenhaus S."/>
            <person name="Maumus F."/>
            <person name="Mcmullan M."/>
            <person name="Sanges R."/>
            <person name="Schmutz J."/>
            <person name="Toseland A."/>
            <person name="Valas R."/>
            <person name="Veluchamy A."/>
            <person name="Ward B.J."/>
            <person name="Allen A."/>
            <person name="Barry K."/>
            <person name="Falciatore A."/>
            <person name="Ferrante M."/>
            <person name="Fortunato A.E."/>
            <person name="Gloeckner G."/>
            <person name="Gruber A."/>
            <person name="Hipkin R."/>
            <person name="Janech M."/>
            <person name="Kroth P."/>
            <person name="Leese F."/>
            <person name="Lindquist E."/>
            <person name="Lyon B.R."/>
            <person name="Martin J."/>
            <person name="Mayer C."/>
            <person name="Parker M."/>
            <person name="Quesneville H."/>
            <person name="Raymond J."/>
            <person name="Uhlig C."/>
            <person name="Valentin K.U."/>
            <person name="Worden A.Z."/>
            <person name="Armbrust E.V."/>
            <person name="Bowler C."/>
            <person name="Green B."/>
            <person name="Moulton V."/>
            <person name="Van Oosterhout C."/>
            <person name="Grigoriev I."/>
        </authorList>
    </citation>
    <scope>NUCLEOTIDE SEQUENCE [LARGE SCALE GENOMIC DNA]</scope>
    <source>
        <strain evidence="3 4">CCMP1102</strain>
    </source>
</reference>
<dbReference type="KEGG" id="fcy:FRACYDRAFT_233440"/>
<dbReference type="EMBL" id="KV784353">
    <property type="protein sequence ID" value="OEU23268.1"/>
    <property type="molecule type" value="Genomic_DNA"/>
</dbReference>
<sequence length="391" mass="46202">MAEVKRVRLRQVAYFTTKKQGRVQEIKIICCILNSIYENRFCGRYDDWNDEDYGNGNGDNDISFDSDDDEAMIYHLKLVERMGEKEEDKKYRNRDGIPKASTLSSRERTQIMKSKQQKRWMIMYQLLIAYKKEHNTTKVPKNYDNLGVWVALQRKMSYSNSLLEGRHSLPELIEFDWGNGPRPQTDWMDILGLWVYLQRRLQNRSRLLDERYSLLVSINFNWKDGARPRINWLHMYERLIEYEKEHHNANVPQNYDLDTKVGLWVMRQRNTYNNNKLLDEYTSLLNSIGFVWSMRRGNRTTTSTIPLSSRRKKFCAPEDADSITTAEITSTTIAVPTAVIRFHRPIIDDVGSNNDDDNNNIQYEDVVDEYHHPYECLYAMATTSDEYLPPV</sequence>
<feature type="domain" description="Helicase-associated" evidence="2">
    <location>
        <begin position="117"/>
        <end position="163"/>
    </location>
</feature>
<evidence type="ECO:0000259" key="2">
    <source>
        <dbReference type="Pfam" id="PF03457"/>
    </source>
</evidence>
<dbReference type="Pfam" id="PF03457">
    <property type="entry name" value="HA"/>
    <property type="match status" value="2"/>
</dbReference>
<gene>
    <name evidence="3" type="ORF">FRACYDRAFT_233440</name>
</gene>
<proteinExistence type="predicted"/>